<gene>
    <name evidence="1" type="ORF">H696_04110</name>
</gene>
<dbReference type="Proteomes" id="UP000030693">
    <property type="component" value="Unassembled WGS sequence"/>
</dbReference>
<keyword evidence="2" id="KW-1185">Reference proteome</keyword>
<organism evidence="1">
    <name type="scientific">Fonticula alba</name>
    <name type="common">Slime mold</name>
    <dbReference type="NCBI Taxonomy" id="691883"/>
    <lineage>
        <taxon>Eukaryota</taxon>
        <taxon>Rotosphaerida</taxon>
        <taxon>Fonticulaceae</taxon>
        <taxon>Fonticula</taxon>
    </lineage>
</organism>
<dbReference type="EMBL" id="KB932206">
    <property type="protein sequence ID" value="KCV69702.1"/>
    <property type="molecule type" value="Genomic_DNA"/>
</dbReference>
<reference evidence="1" key="1">
    <citation type="submission" date="2013-04" db="EMBL/GenBank/DDBJ databases">
        <title>The Genome Sequence of Fonticula alba ATCC 38817.</title>
        <authorList>
            <consortium name="The Broad Institute Genomics Platform"/>
            <person name="Russ C."/>
            <person name="Cuomo C."/>
            <person name="Burger G."/>
            <person name="Gray M.W."/>
            <person name="Holland P.W.H."/>
            <person name="King N."/>
            <person name="Lang F.B.F."/>
            <person name="Roger A.J."/>
            <person name="Ruiz-Trillo I."/>
            <person name="Brown M."/>
            <person name="Walker B."/>
            <person name="Young S."/>
            <person name="Zeng Q."/>
            <person name="Gargeya S."/>
            <person name="Fitzgerald M."/>
            <person name="Haas B."/>
            <person name="Abouelleil A."/>
            <person name="Allen A.W."/>
            <person name="Alvarado L."/>
            <person name="Arachchi H.M."/>
            <person name="Berlin A.M."/>
            <person name="Chapman S.B."/>
            <person name="Gainer-Dewar J."/>
            <person name="Goldberg J."/>
            <person name="Griggs A."/>
            <person name="Gujja S."/>
            <person name="Hansen M."/>
            <person name="Howarth C."/>
            <person name="Imamovic A."/>
            <person name="Ireland A."/>
            <person name="Larimer J."/>
            <person name="McCowan C."/>
            <person name="Murphy C."/>
            <person name="Pearson M."/>
            <person name="Poon T.W."/>
            <person name="Priest M."/>
            <person name="Roberts A."/>
            <person name="Saif S."/>
            <person name="Shea T."/>
            <person name="Sisk P."/>
            <person name="Sykes S."/>
            <person name="Wortman J."/>
            <person name="Nusbaum C."/>
            <person name="Birren B."/>
        </authorList>
    </citation>
    <scope>NUCLEOTIDE SEQUENCE [LARGE SCALE GENOMIC DNA]</scope>
    <source>
        <strain evidence="1">ATCC 38817</strain>
    </source>
</reference>
<dbReference type="RefSeq" id="XP_009496267.1">
    <property type="nucleotide sequence ID" value="XM_009497992.1"/>
</dbReference>
<evidence type="ECO:0000313" key="1">
    <source>
        <dbReference type="EMBL" id="KCV69702.1"/>
    </source>
</evidence>
<protein>
    <submittedName>
        <fullName evidence="1">Uncharacterized protein</fullName>
    </submittedName>
</protein>
<evidence type="ECO:0000313" key="2">
    <source>
        <dbReference type="Proteomes" id="UP000030693"/>
    </source>
</evidence>
<sequence>MIEDLLPRARVAILAVICLSDDDWRLQGHLLGQAAGTEMPASGLVLTGSQVRPEEHDALCLDDRYHHCCYPDGVLPRLFRLKVWHKDAFLELPLVEMRDEEGSLAIELAPRLQTDPPSAIRQLSFLTERISLEGEPETLIDLATYFPRVLQAHGSLAREAVFICKGPVEAELLEGRPPLSPVE</sequence>
<name>A0A058Z846_FONAL</name>
<dbReference type="GeneID" id="20528835"/>
<accession>A0A058Z846</accession>
<proteinExistence type="predicted"/>
<dbReference type="AlphaFoldDB" id="A0A058Z846"/>